<evidence type="ECO:0000256" key="1">
    <source>
        <dbReference type="ARBA" id="ARBA00006640"/>
    </source>
</evidence>
<dbReference type="AlphaFoldDB" id="A0A7J7EKG2"/>
<organism evidence="4 5">
    <name type="scientific">Diceros bicornis minor</name>
    <name type="common">South-central black rhinoceros</name>
    <dbReference type="NCBI Taxonomy" id="77932"/>
    <lineage>
        <taxon>Eukaryota</taxon>
        <taxon>Metazoa</taxon>
        <taxon>Chordata</taxon>
        <taxon>Craniata</taxon>
        <taxon>Vertebrata</taxon>
        <taxon>Euteleostomi</taxon>
        <taxon>Mammalia</taxon>
        <taxon>Eutheria</taxon>
        <taxon>Laurasiatheria</taxon>
        <taxon>Perissodactyla</taxon>
        <taxon>Rhinocerotidae</taxon>
        <taxon>Diceros</taxon>
    </lineage>
</organism>
<gene>
    <name evidence="4" type="ORF">HPG69_010536</name>
</gene>
<evidence type="ECO:0008006" key="6">
    <source>
        <dbReference type="Google" id="ProtNLM"/>
    </source>
</evidence>
<dbReference type="Pfam" id="PF01165">
    <property type="entry name" value="Ribosomal_S21"/>
    <property type="match status" value="1"/>
</dbReference>
<comment type="caution">
    <text evidence="4">The sequence shown here is derived from an EMBL/GenBank/DDBJ whole genome shotgun (WGS) entry which is preliminary data.</text>
</comment>
<evidence type="ECO:0000256" key="3">
    <source>
        <dbReference type="ARBA" id="ARBA00023274"/>
    </source>
</evidence>
<proteinExistence type="inferred from homology"/>
<dbReference type="Proteomes" id="UP000551758">
    <property type="component" value="Unassembled WGS sequence"/>
</dbReference>
<comment type="similarity">
    <text evidence="1">Belongs to the bacterial ribosomal protein bS21 family.</text>
</comment>
<keyword evidence="3" id="KW-0687">Ribonucleoprotein</keyword>
<dbReference type="GO" id="GO:0006412">
    <property type="term" value="P:translation"/>
    <property type="evidence" value="ECO:0007669"/>
    <property type="project" value="InterPro"/>
</dbReference>
<dbReference type="GO" id="GO:0003735">
    <property type="term" value="F:structural constituent of ribosome"/>
    <property type="evidence" value="ECO:0007669"/>
    <property type="project" value="InterPro"/>
</dbReference>
<sequence>MAKHLKFIARTVMVQEGNVEGAYRTLNRCKWVVGEERISKWQKPYTSFKNLFLYVCPEISQTYRLQRYPFLNKSGLELHSALRTKILTVDGLIEDIKRRRYYEKPCRRRQRESYETCRRIYNMEMARKINFLMRKNRADPWQGC</sequence>
<evidence type="ECO:0000313" key="4">
    <source>
        <dbReference type="EMBL" id="KAF5916177.1"/>
    </source>
</evidence>
<keyword evidence="2" id="KW-0689">Ribosomal protein</keyword>
<protein>
    <recommendedName>
        <fullName evidence="6">28S ribosomal protein S21, mitochondrial</fullName>
    </recommendedName>
</protein>
<name>A0A7J7EKG2_DICBM</name>
<keyword evidence="5" id="KW-1185">Reference proteome</keyword>
<dbReference type="PANTHER" id="PTHR21109">
    <property type="entry name" value="MITOCHONDRIAL 28S RIBOSOMAL PROTEIN S21"/>
    <property type="match status" value="1"/>
</dbReference>
<dbReference type="InterPro" id="IPR001911">
    <property type="entry name" value="Ribosomal_bS21"/>
</dbReference>
<accession>A0A7J7EKG2</accession>
<dbReference type="PANTHER" id="PTHR21109:SF0">
    <property type="entry name" value="SMALL RIBOSOMAL SUBUNIT PROTEIN BS21M"/>
    <property type="match status" value="1"/>
</dbReference>
<dbReference type="Gene3D" id="1.20.5.1150">
    <property type="entry name" value="Ribosomal protein S8"/>
    <property type="match status" value="1"/>
</dbReference>
<dbReference type="InterPro" id="IPR038380">
    <property type="entry name" value="Ribosomal_bS21_sf"/>
</dbReference>
<evidence type="ECO:0000256" key="2">
    <source>
        <dbReference type="ARBA" id="ARBA00022980"/>
    </source>
</evidence>
<reference evidence="4 5" key="1">
    <citation type="journal article" date="2020" name="Mol. Biol. Evol.">
        <title>Interspecific Gene Flow and the Evolution of Specialization in Black and White Rhinoceros.</title>
        <authorList>
            <person name="Moodley Y."/>
            <person name="Westbury M.V."/>
            <person name="Russo I.M."/>
            <person name="Gopalakrishnan S."/>
            <person name="Rakotoarivelo A."/>
            <person name="Olsen R.A."/>
            <person name="Prost S."/>
            <person name="Tunstall T."/>
            <person name="Ryder O.A."/>
            <person name="Dalen L."/>
            <person name="Bruford M.W."/>
        </authorList>
    </citation>
    <scope>NUCLEOTIDE SEQUENCE [LARGE SCALE GENOMIC DNA]</scope>
    <source>
        <strain evidence="4">SBR-YM</strain>
        <tissue evidence="4">Skin</tissue>
    </source>
</reference>
<evidence type="ECO:0000313" key="5">
    <source>
        <dbReference type="Proteomes" id="UP000551758"/>
    </source>
</evidence>
<dbReference type="GO" id="GO:1990904">
    <property type="term" value="C:ribonucleoprotein complex"/>
    <property type="evidence" value="ECO:0007669"/>
    <property type="project" value="UniProtKB-KW"/>
</dbReference>
<dbReference type="NCBIfam" id="TIGR00030">
    <property type="entry name" value="S21p"/>
    <property type="match status" value="1"/>
</dbReference>
<dbReference type="EMBL" id="JACDTQ010002740">
    <property type="protein sequence ID" value="KAF5916177.1"/>
    <property type="molecule type" value="Genomic_DNA"/>
</dbReference>
<dbReference type="GO" id="GO:0005840">
    <property type="term" value="C:ribosome"/>
    <property type="evidence" value="ECO:0007669"/>
    <property type="project" value="UniProtKB-KW"/>
</dbReference>